<keyword evidence="3" id="KW-1185">Reference proteome</keyword>
<proteinExistence type="predicted"/>
<accession>A0A8S1BIJ9</accession>
<sequence>MGSRAEYTEEEIQRVLEESEEENDFSDGSDELYQLQEDEETKEEENEETVSDIDREVLRIASYRCPEQSSVREPILSFFDENSEESETEREVTPN</sequence>
<protein>
    <submittedName>
        <fullName evidence="2">Uncharacterized protein</fullName>
    </submittedName>
</protein>
<name>A0A8S1BIJ9_ARCPL</name>
<dbReference type="Proteomes" id="UP000494106">
    <property type="component" value="Unassembled WGS sequence"/>
</dbReference>
<evidence type="ECO:0000313" key="3">
    <source>
        <dbReference type="Proteomes" id="UP000494106"/>
    </source>
</evidence>
<feature type="compositionally biased region" description="Acidic residues" evidence="1">
    <location>
        <begin position="18"/>
        <end position="51"/>
    </location>
</feature>
<feature type="region of interest" description="Disordered" evidence="1">
    <location>
        <begin position="75"/>
        <end position="95"/>
    </location>
</feature>
<gene>
    <name evidence="2" type="ORF">APLA_LOCUS16485</name>
</gene>
<evidence type="ECO:0000313" key="2">
    <source>
        <dbReference type="EMBL" id="CAB3258415.1"/>
    </source>
</evidence>
<evidence type="ECO:0000256" key="1">
    <source>
        <dbReference type="SAM" id="MobiDB-lite"/>
    </source>
</evidence>
<reference evidence="2 3" key="1">
    <citation type="submission" date="2020-04" db="EMBL/GenBank/DDBJ databases">
        <authorList>
            <person name="Wallbank WR R."/>
            <person name="Pardo Diaz C."/>
            <person name="Kozak K."/>
            <person name="Martin S."/>
            <person name="Jiggins C."/>
            <person name="Moest M."/>
            <person name="Warren A I."/>
            <person name="Byers J.R.P. K."/>
            <person name="Montejo-Kovacevich G."/>
            <person name="Yen C E."/>
        </authorList>
    </citation>
    <scope>NUCLEOTIDE SEQUENCE [LARGE SCALE GENOMIC DNA]</scope>
</reference>
<organism evidence="2 3">
    <name type="scientific">Arctia plantaginis</name>
    <name type="common">Wood tiger moth</name>
    <name type="synonym">Phalaena plantaginis</name>
    <dbReference type="NCBI Taxonomy" id="874455"/>
    <lineage>
        <taxon>Eukaryota</taxon>
        <taxon>Metazoa</taxon>
        <taxon>Ecdysozoa</taxon>
        <taxon>Arthropoda</taxon>
        <taxon>Hexapoda</taxon>
        <taxon>Insecta</taxon>
        <taxon>Pterygota</taxon>
        <taxon>Neoptera</taxon>
        <taxon>Endopterygota</taxon>
        <taxon>Lepidoptera</taxon>
        <taxon>Glossata</taxon>
        <taxon>Ditrysia</taxon>
        <taxon>Noctuoidea</taxon>
        <taxon>Erebidae</taxon>
        <taxon>Arctiinae</taxon>
        <taxon>Arctia</taxon>
    </lineage>
</organism>
<dbReference type="AlphaFoldDB" id="A0A8S1BIJ9"/>
<comment type="caution">
    <text evidence="2">The sequence shown here is derived from an EMBL/GenBank/DDBJ whole genome shotgun (WGS) entry which is preliminary data.</text>
</comment>
<feature type="region of interest" description="Disordered" evidence="1">
    <location>
        <begin position="1"/>
        <end position="53"/>
    </location>
</feature>
<dbReference type="EMBL" id="CADEBC010000598">
    <property type="protein sequence ID" value="CAB3258415.1"/>
    <property type="molecule type" value="Genomic_DNA"/>
</dbReference>